<dbReference type="EC" id="2.3.2.27" evidence="9"/>
<keyword evidence="5 9" id="KW-0479">Metal-binding</keyword>
<keyword evidence="7 9" id="KW-0862">Zinc</keyword>
<evidence type="ECO:0000256" key="3">
    <source>
        <dbReference type="ARBA" id="ARBA00009413"/>
    </source>
</evidence>
<dbReference type="InterPro" id="IPR039398">
    <property type="entry name" value="Deltex_fam"/>
</dbReference>
<evidence type="ECO:0000313" key="13">
    <source>
        <dbReference type="Proteomes" id="UP001164746"/>
    </source>
</evidence>
<dbReference type="InterPro" id="IPR039396">
    <property type="entry name" value="Deltex_C"/>
</dbReference>
<feature type="region of interest" description="Disordered" evidence="10">
    <location>
        <begin position="26"/>
        <end position="117"/>
    </location>
</feature>
<comment type="catalytic activity">
    <reaction evidence="1 9">
        <text>S-ubiquitinyl-[E2 ubiquitin-conjugating enzyme]-L-cysteine + [acceptor protein]-L-lysine = [E2 ubiquitin-conjugating enzyme]-L-cysteine + N(6)-ubiquitinyl-[acceptor protein]-L-lysine.</text>
        <dbReference type="EC" id="2.3.2.27"/>
    </reaction>
</comment>
<evidence type="ECO:0000256" key="10">
    <source>
        <dbReference type="SAM" id="MobiDB-lite"/>
    </source>
</evidence>
<dbReference type="Pfam" id="PF13639">
    <property type="entry name" value="zf-RING_2"/>
    <property type="match status" value="1"/>
</dbReference>
<dbReference type="InterPro" id="IPR039399">
    <property type="entry name" value="Deltex_C_sf"/>
</dbReference>
<dbReference type="CDD" id="cd09633">
    <property type="entry name" value="Deltex_C"/>
    <property type="match status" value="1"/>
</dbReference>
<feature type="compositionally biased region" description="Polar residues" evidence="10">
    <location>
        <begin position="66"/>
        <end position="81"/>
    </location>
</feature>
<sequence>MEILTYNPVGSNIDHISAIKPMDCSSSSDDEVYMNDLGDTTGAPAATAEATPAEHKPGLSEEFRLPSSTKPTSTELFMTTRSDSGDDDDGLFSENETTTHVGKIETNDKNSENGNKGEFGSLTEELCELDICSSDDEDIGSKSAEQLFHRQQGSNILNSYSHATELSEAKTKVENAEATCTSPNQTQDNEVNAQPQKADNPIMDGDDEEDRCCICLDTHSNPKVLHKCSHKFCTECIDTHFRIKPVCPVCFVAYGVITGNMPEGHMSDYVSKKVRLQGYESYNTIVISYSFSDGTQKDHHPHPGMAYHGTNRTAYLPDNPEGKKVLRLLKESFKRRLTFTVGRSVTTGCDNVVTWNDIHHKTCTNGGQENFGYPDPTYLQRVQQELAAVGVTEESL</sequence>
<dbReference type="PROSITE" id="PS00518">
    <property type="entry name" value="ZF_RING_1"/>
    <property type="match status" value="1"/>
</dbReference>
<keyword evidence="13" id="KW-1185">Reference proteome</keyword>
<proteinExistence type="inferred from homology"/>
<evidence type="ECO:0000259" key="11">
    <source>
        <dbReference type="PROSITE" id="PS50089"/>
    </source>
</evidence>
<evidence type="ECO:0000256" key="6">
    <source>
        <dbReference type="ARBA" id="ARBA00022771"/>
    </source>
</evidence>
<feature type="compositionally biased region" description="Polar residues" evidence="10">
    <location>
        <begin position="178"/>
        <end position="197"/>
    </location>
</feature>
<evidence type="ECO:0000313" key="12">
    <source>
        <dbReference type="EMBL" id="WAR22414.1"/>
    </source>
</evidence>
<reference evidence="12" key="1">
    <citation type="submission" date="2022-11" db="EMBL/GenBank/DDBJ databases">
        <title>Centuries of genome instability and evolution in soft-shell clam transmissible cancer (bioRxiv).</title>
        <authorList>
            <person name="Hart S.F.M."/>
            <person name="Yonemitsu M.A."/>
            <person name="Giersch R.M."/>
            <person name="Beal B.F."/>
            <person name="Arriagada G."/>
            <person name="Davis B.W."/>
            <person name="Ostrander E.A."/>
            <person name="Goff S.P."/>
            <person name="Metzger M.J."/>
        </authorList>
    </citation>
    <scope>NUCLEOTIDE SEQUENCE</scope>
    <source>
        <strain evidence="12">MELC-2E11</strain>
        <tissue evidence="12">Siphon/mantle</tissue>
    </source>
</reference>
<dbReference type="InterPro" id="IPR017907">
    <property type="entry name" value="Znf_RING_CS"/>
</dbReference>
<feature type="region of interest" description="Disordered" evidence="10">
    <location>
        <begin position="175"/>
        <end position="199"/>
    </location>
</feature>
<keyword evidence="9" id="KW-0963">Cytoplasm</keyword>
<comment type="pathway">
    <text evidence="2 9">Protein modification; protein ubiquitination.</text>
</comment>
<dbReference type="PROSITE" id="PS50089">
    <property type="entry name" value="ZF_RING_2"/>
    <property type="match status" value="1"/>
</dbReference>
<feature type="compositionally biased region" description="Basic and acidic residues" evidence="10">
    <location>
        <begin position="52"/>
        <end position="64"/>
    </location>
</feature>
<evidence type="ECO:0000256" key="2">
    <source>
        <dbReference type="ARBA" id="ARBA00004906"/>
    </source>
</evidence>
<feature type="domain" description="RING-type" evidence="11">
    <location>
        <begin position="212"/>
        <end position="250"/>
    </location>
</feature>
<evidence type="ECO:0000256" key="8">
    <source>
        <dbReference type="PROSITE-ProRule" id="PRU00175"/>
    </source>
</evidence>
<keyword evidence="4 9" id="KW-0808">Transferase</keyword>
<dbReference type="SUPFAM" id="SSF57850">
    <property type="entry name" value="RING/U-box"/>
    <property type="match status" value="1"/>
</dbReference>
<dbReference type="InterPro" id="IPR013083">
    <property type="entry name" value="Znf_RING/FYVE/PHD"/>
</dbReference>
<dbReference type="Gene3D" id="3.30.390.130">
    <property type="match status" value="1"/>
</dbReference>
<evidence type="ECO:0000256" key="1">
    <source>
        <dbReference type="ARBA" id="ARBA00000900"/>
    </source>
</evidence>
<dbReference type="Gene3D" id="3.30.40.10">
    <property type="entry name" value="Zinc/RING finger domain, C3HC4 (zinc finger)"/>
    <property type="match status" value="1"/>
</dbReference>
<comment type="subcellular location">
    <subcellularLocation>
        <location evidence="9">Cytoplasm</location>
    </subcellularLocation>
</comment>
<name>A0ABY7FNH6_MYAAR</name>
<evidence type="ECO:0000256" key="7">
    <source>
        <dbReference type="ARBA" id="ARBA00022833"/>
    </source>
</evidence>
<evidence type="ECO:0000256" key="4">
    <source>
        <dbReference type="ARBA" id="ARBA00022679"/>
    </source>
</evidence>
<organism evidence="12 13">
    <name type="scientific">Mya arenaria</name>
    <name type="common">Soft-shell clam</name>
    <dbReference type="NCBI Taxonomy" id="6604"/>
    <lineage>
        <taxon>Eukaryota</taxon>
        <taxon>Metazoa</taxon>
        <taxon>Spiralia</taxon>
        <taxon>Lophotrochozoa</taxon>
        <taxon>Mollusca</taxon>
        <taxon>Bivalvia</taxon>
        <taxon>Autobranchia</taxon>
        <taxon>Heteroconchia</taxon>
        <taxon>Euheterodonta</taxon>
        <taxon>Imparidentia</taxon>
        <taxon>Neoheterodontei</taxon>
        <taxon>Myida</taxon>
        <taxon>Myoidea</taxon>
        <taxon>Myidae</taxon>
        <taxon>Mya</taxon>
    </lineage>
</organism>
<feature type="compositionally biased region" description="Basic and acidic residues" evidence="10">
    <location>
        <begin position="102"/>
        <end position="111"/>
    </location>
</feature>
<gene>
    <name evidence="12" type="ORF">MAR_016388</name>
</gene>
<dbReference type="InterPro" id="IPR001841">
    <property type="entry name" value="Znf_RING"/>
</dbReference>
<dbReference type="Proteomes" id="UP001164746">
    <property type="component" value="Chromosome 12"/>
</dbReference>
<evidence type="ECO:0000256" key="5">
    <source>
        <dbReference type="ARBA" id="ARBA00022723"/>
    </source>
</evidence>
<dbReference type="EMBL" id="CP111023">
    <property type="protein sequence ID" value="WAR22414.1"/>
    <property type="molecule type" value="Genomic_DNA"/>
</dbReference>
<dbReference type="SMART" id="SM00184">
    <property type="entry name" value="RING"/>
    <property type="match status" value="1"/>
</dbReference>
<dbReference type="Pfam" id="PF18102">
    <property type="entry name" value="DTC"/>
    <property type="match status" value="1"/>
</dbReference>
<comment type="similarity">
    <text evidence="3 9">Belongs to the Deltex family.</text>
</comment>
<keyword evidence="6 8" id="KW-0863">Zinc-finger</keyword>
<dbReference type="PANTHER" id="PTHR12622">
    <property type="entry name" value="DELTEX-RELATED"/>
    <property type="match status" value="1"/>
</dbReference>
<protein>
    <recommendedName>
        <fullName evidence="9">E3 ubiquitin-protein ligase</fullName>
        <ecNumber evidence="9">2.3.2.27</ecNumber>
    </recommendedName>
</protein>
<accession>A0ABY7FNH6</accession>
<evidence type="ECO:0000256" key="9">
    <source>
        <dbReference type="RuleBase" id="RU367105"/>
    </source>
</evidence>